<evidence type="ECO:0000256" key="2">
    <source>
        <dbReference type="ARBA" id="ARBA00022771"/>
    </source>
</evidence>
<evidence type="ECO:0000256" key="4">
    <source>
        <dbReference type="PROSITE-ProRule" id="PRU00027"/>
    </source>
</evidence>
<protein>
    <recommendedName>
        <fullName evidence="6">BED-type domain-containing protein</fullName>
    </recommendedName>
</protein>
<accession>A0AAV4PGX2</accession>
<dbReference type="InterPro" id="IPR003656">
    <property type="entry name" value="Znf_BED"/>
</dbReference>
<feature type="compositionally biased region" description="Polar residues" evidence="5">
    <location>
        <begin position="192"/>
        <end position="208"/>
    </location>
</feature>
<sequence>MSYNAKISAIEANSNLRSLCWHFFEKKNKKNICKICKKRICTKYGVTSNLRSHLQRKHEKIWNACLKNHVNKDISTTNDHMDEDNKDNISDEIAKTMLYYSRISEAYKSTSRESVIDSKPMCKIHPLQKVPINTKHSAPAIIYIKSEGSDEEIEPPHQKETTIELSNTAKPQRLQANSSFVKKYISNKRSRPTSSLHNRSRVSTTVRPGSSVSRTSINSVSRDESCDDLGTYIASKSWPASIRNIWGHLQRVKYGSLVVLERQKRF</sequence>
<dbReference type="EMBL" id="BPLR01004560">
    <property type="protein sequence ID" value="GIX95760.1"/>
    <property type="molecule type" value="Genomic_DNA"/>
</dbReference>
<feature type="region of interest" description="Disordered" evidence="5">
    <location>
        <begin position="187"/>
        <end position="223"/>
    </location>
</feature>
<organism evidence="7 8">
    <name type="scientific">Caerostris extrusa</name>
    <name type="common">Bark spider</name>
    <name type="synonym">Caerostris bankana</name>
    <dbReference type="NCBI Taxonomy" id="172846"/>
    <lineage>
        <taxon>Eukaryota</taxon>
        <taxon>Metazoa</taxon>
        <taxon>Ecdysozoa</taxon>
        <taxon>Arthropoda</taxon>
        <taxon>Chelicerata</taxon>
        <taxon>Arachnida</taxon>
        <taxon>Araneae</taxon>
        <taxon>Araneomorphae</taxon>
        <taxon>Entelegynae</taxon>
        <taxon>Araneoidea</taxon>
        <taxon>Araneidae</taxon>
        <taxon>Caerostris</taxon>
    </lineage>
</organism>
<keyword evidence="8" id="KW-1185">Reference proteome</keyword>
<feature type="compositionally biased region" description="Low complexity" evidence="5">
    <location>
        <begin position="210"/>
        <end position="220"/>
    </location>
</feature>
<dbReference type="Pfam" id="PF02892">
    <property type="entry name" value="zf-BED"/>
    <property type="match status" value="1"/>
</dbReference>
<dbReference type="InterPro" id="IPR036236">
    <property type="entry name" value="Znf_C2H2_sf"/>
</dbReference>
<dbReference type="Proteomes" id="UP001054945">
    <property type="component" value="Unassembled WGS sequence"/>
</dbReference>
<feature type="domain" description="BED-type" evidence="6">
    <location>
        <begin position="15"/>
        <end position="65"/>
    </location>
</feature>
<evidence type="ECO:0000259" key="6">
    <source>
        <dbReference type="PROSITE" id="PS50808"/>
    </source>
</evidence>
<dbReference type="SUPFAM" id="SSF57667">
    <property type="entry name" value="beta-beta-alpha zinc fingers"/>
    <property type="match status" value="1"/>
</dbReference>
<dbReference type="SMART" id="SM00614">
    <property type="entry name" value="ZnF_BED"/>
    <property type="match status" value="1"/>
</dbReference>
<gene>
    <name evidence="7" type="ORF">CEXT_327281</name>
</gene>
<name>A0AAV4PGX2_CAEEX</name>
<evidence type="ECO:0000313" key="7">
    <source>
        <dbReference type="EMBL" id="GIX95760.1"/>
    </source>
</evidence>
<reference evidence="7 8" key="1">
    <citation type="submission" date="2021-06" db="EMBL/GenBank/DDBJ databases">
        <title>Caerostris extrusa draft genome.</title>
        <authorList>
            <person name="Kono N."/>
            <person name="Arakawa K."/>
        </authorList>
    </citation>
    <scope>NUCLEOTIDE SEQUENCE [LARGE SCALE GENOMIC DNA]</scope>
</reference>
<comment type="caution">
    <text evidence="7">The sequence shown here is derived from an EMBL/GenBank/DDBJ whole genome shotgun (WGS) entry which is preliminary data.</text>
</comment>
<dbReference type="AlphaFoldDB" id="A0AAV4PGX2"/>
<evidence type="ECO:0000313" key="8">
    <source>
        <dbReference type="Proteomes" id="UP001054945"/>
    </source>
</evidence>
<dbReference type="GO" id="GO:0008270">
    <property type="term" value="F:zinc ion binding"/>
    <property type="evidence" value="ECO:0007669"/>
    <property type="project" value="UniProtKB-KW"/>
</dbReference>
<dbReference type="PROSITE" id="PS50808">
    <property type="entry name" value="ZF_BED"/>
    <property type="match status" value="1"/>
</dbReference>
<keyword evidence="1" id="KW-0479">Metal-binding</keyword>
<evidence type="ECO:0000256" key="5">
    <source>
        <dbReference type="SAM" id="MobiDB-lite"/>
    </source>
</evidence>
<dbReference type="GO" id="GO:0003677">
    <property type="term" value="F:DNA binding"/>
    <property type="evidence" value="ECO:0007669"/>
    <property type="project" value="InterPro"/>
</dbReference>
<proteinExistence type="predicted"/>
<keyword evidence="3" id="KW-0862">Zinc</keyword>
<evidence type="ECO:0000256" key="3">
    <source>
        <dbReference type="ARBA" id="ARBA00022833"/>
    </source>
</evidence>
<keyword evidence="2 4" id="KW-0863">Zinc-finger</keyword>
<evidence type="ECO:0000256" key="1">
    <source>
        <dbReference type="ARBA" id="ARBA00022723"/>
    </source>
</evidence>